<evidence type="ECO:0000313" key="4">
    <source>
        <dbReference type="EMBL" id="CAE6434554.1"/>
    </source>
</evidence>
<dbReference type="Pfam" id="PF20153">
    <property type="entry name" value="DUF6535"/>
    <property type="match status" value="1"/>
</dbReference>
<comment type="caution">
    <text evidence="4">The sequence shown here is derived from an EMBL/GenBank/DDBJ whole genome shotgun (WGS) entry which is preliminary data.</text>
</comment>
<dbReference type="Proteomes" id="UP000663853">
    <property type="component" value="Unassembled WGS sequence"/>
</dbReference>
<gene>
    <name evidence="4" type="ORF">RDB_LOCUS28323</name>
</gene>
<feature type="transmembrane region" description="Helical" evidence="2">
    <location>
        <begin position="328"/>
        <end position="354"/>
    </location>
</feature>
<feature type="transmembrane region" description="Helical" evidence="2">
    <location>
        <begin position="249"/>
        <end position="273"/>
    </location>
</feature>
<sequence>MSALIGASGNSTYAKSRTSEQAKMDSISSEDSSSDEMMNIPQIVGQHEPIPEDKNPPVDQRDTHIELRAAGYPEEYSGSATQSEEYGLGKEAKFWKTYVKEADRWDEELVGGWNQSLDVLLVFAALSSAIVSAFIIESSHLLQEDPADVSAQTLLVISQTLMTLANNTQSAGLIPTPTDTPFSPSRSAVAVNALWYLSLALSVSTSFLAILAKEWCHSFMTGRTGHPCLQARRRQRKWTMIEHWKMRELILVLPSLMHLSLLLFAIGLCIYVWDINPTVAIPVICVCGLVVGFYIWSSLAASILDSFPYTTLASRVLRSGFVKPLHVFLRYTLVAVFLFFYILTMLIVLCIISATLCVPSWGYATTGWLNPIMAWFLRVADWFGRNRNEDRDEEPKQDIVASRAISWMIANCEVPHSVDIALQAIAGANKQLPRKPLEQCNAALVISRRLGSGDLYTKAGTKLVSRYIRALFVLGSDPEPTADSHKDELEIMIRDLQAGSKNQVMNLITDGNFTPNSQNLEALRIGSNAAHQCLVLVKNPSNAGPLPLLDVVRLLQDHLNDLKPLHPAALLSLINAIAMLASCTPSNDTNPAQIIIRLLQNILSTPPSNKSTLFEMSGILAACALSQGRAIGPPEVAQLTRLARTEESLRALADYMQGKTSSEIVFWSGVLELSSHPDNYGLDALSESDWLLPVPDLPNPDTVETSMINHLHNHATIAFSDIVDKLFSPADVDIDLLEQYVENIDSAYKAAQIQTPPAQVYVFLLECLSHSNVTDELTLKCGRVISRLAFPWLSLDLVRWLGKRDIVPKLREAASRWPTEITFSASAHLWLLFTLYLDTPEPLSVVQEHMLAELEKYKPGHGKKEELEKARRSLAKRIEKIWRWPHENRLVVDDSGVFAYRFMECLLEQQRCPKSDPRWKQIDKGLEGIRPELRGLSSFIGREIYKGKSTHVALDVQSNILDSKS</sequence>
<accession>A0A8H2XT25</accession>
<evidence type="ECO:0000256" key="1">
    <source>
        <dbReference type="SAM" id="MobiDB-lite"/>
    </source>
</evidence>
<proteinExistence type="predicted"/>
<dbReference type="InterPro" id="IPR045338">
    <property type="entry name" value="DUF6535"/>
</dbReference>
<dbReference type="OrthoDB" id="25818at2759"/>
<feature type="domain" description="DUF6535" evidence="3">
    <location>
        <begin position="95"/>
        <end position="273"/>
    </location>
</feature>
<evidence type="ECO:0000313" key="5">
    <source>
        <dbReference type="Proteomes" id="UP000663853"/>
    </source>
</evidence>
<feature type="transmembrane region" description="Helical" evidence="2">
    <location>
        <begin position="360"/>
        <end position="377"/>
    </location>
</feature>
<evidence type="ECO:0000256" key="2">
    <source>
        <dbReference type="SAM" id="Phobius"/>
    </source>
</evidence>
<keyword evidence="2" id="KW-1133">Transmembrane helix</keyword>
<dbReference type="AlphaFoldDB" id="A0A8H2XT25"/>
<organism evidence="4 5">
    <name type="scientific">Rhizoctonia solani</name>
    <dbReference type="NCBI Taxonomy" id="456999"/>
    <lineage>
        <taxon>Eukaryota</taxon>
        <taxon>Fungi</taxon>
        <taxon>Dikarya</taxon>
        <taxon>Basidiomycota</taxon>
        <taxon>Agaricomycotina</taxon>
        <taxon>Agaricomycetes</taxon>
        <taxon>Cantharellales</taxon>
        <taxon>Ceratobasidiaceae</taxon>
        <taxon>Rhizoctonia</taxon>
    </lineage>
</organism>
<feature type="compositionally biased region" description="Low complexity" evidence="1">
    <location>
        <begin position="24"/>
        <end position="36"/>
    </location>
</feature>
<name>A0A8H2XT25_9AGAM</name>
<reference evidence="4" key="1">
    <citation type="submission" date="2021-01" db="EMBL/GenBank/DDBJ databases">
        <authorList>
            <person name="Kaushik A."/>
        </authorList>
    </citation>
    <scope>NUCLEOTIDE SEQUENCE</scope>
    <source>
        <strain evidence="4">AG6-10EEA</strain>
    </source>
</reference>
<protein>
    <recommendedName>
        <fullName evidence="3">DUF6535 domain-containing protein</fullName>
    </recommendedName>
</protein>
<evidence type="ECO:0000259" key="3">
    <source>
        <dbReference type="Pfam" id="PF20153"/>
    </source>
</evidence>
<feature type="region of interest" description="Disordered" evidence="1">
    <location>
        <begin position="1"/>
        <end position="36"/>
    </location>
</feature>
<feature type="transmembrane region" description="Helical" evidence="2">
    <location>
        <begin position="279"/>
        <end position="307"/>
    </location>
</feature>
<keyword evidence="2" id="KW-0812">Transmembrane</keyword>
<dbReference type="EMBL" id="CAJMXA010000531">
    <property type="protein sequence ID" value="CAE6434554.1"/>
    <property type="molecule type" value="Genomic_DNA"/>
</dbReference>
<keyword evidence="2" id="KW-0472">Membrane</keyword>